<keyword evidence="3" id="KW-1185">Reference proteome</keyword>
<dbReference type="GO" id="GO:0005634">
    <property type="term" value="C:nucleus"/>
    <property type="evidence" value="ECO:0007669"/>
    <property type="project" value="TreeGrafter"/>
</dbReference>
<evidence type="ECO:0000313" key="3">
    <source>
        <dbReference type="Proteomes" id="UP001165082"/>
    </source>
</evidence>
<protein>
    <recommendedName>
        <fullName evidence="4">UBX domain-containing protein</fullName>
    </recommendedName>
</protein>
<dbReference type="Proteomes" id="UP001165082">
    <property type="component" value="Unassembled WGS sequence"/>
</dbReference>
<feature type="non-terminal residue" evidence="2">
    <location>
        <position position="1"/>
    </location>
</feature>
<dbReference type="Pfam" id="PF13899">
    <property type="entry name" value="Thioredoxin_7"/>
    <property type="match status" value="1"/>
</dbReference>
<accession>A0A9W7DML9</accession>
<comment type="caution">
    <text evidence="2">The sequence shown here is derived from an EMBL/GenBank/DDBJ whole genome shotgun (WGS) entry which is preliminary data.</text>
</comment>
<dbReference type="Gene3D" id="1.10.8.10">
    <property type="entry name" value="DNA helicase RuvA subunit, C-terminal domain"/>
    <property type="match status" value="1"/>
</dbReference>
<reference evidence="2" key="1">
    <citation type="submission" date="2022-07" db="EMBL/GenBank/DDBJ databases">
        <title>Genome analysis of Parmales, a sister group of diatoms, reveals the evolutionary specialization of diatoms from phago-mixotrophs to photoautotrophs.</title>
        <authorList>
            <person name="Ban H."/>
            <person name="Sato S."/>
            <person name="Yoshikawa S."/>
            <person name="Kazumasa Y."/>
            <person name="Nakamura Y."/>
            <person name="Ichinomiya M."/>
            <person name="Saitoh K."/>
            <person name="Sato N."/>
            <person name="Blanc-Mathieu R."/>
            <person name="Endo H."/>
            <person name="Kuwata A."/>
            <person name="Ogata H."/>
        </authorList>
    </citation>
    <scope>NUCLEOTIDE SEQUENCE</scope>
</reference>
<evidence type="ECO:0000256" key="1">
    <source>
        <dbReference type="SAM" id="MobiDB-lite"/>
    </source>
</evidence>
<dbReference type="PANTHER" id="PTHR23322:SF6">
    <property type="entry name" value="UBX DOMAIN-CONTAINING PROTEIN 7"/>
    <property type="match status" value="1"/>
</dbReference>
<proteinExistence type="predicted"/>
<dbReference type="EMBL" id="BRXZ01003160">
    <property type="protein sequence ID" value="GMH48633.1"/>
    <property type="molecule type" value="Genomic_DNA"/>
</dbReference>
<dbReference type="OrthoDB" id="270602at2759"/>
<dbReference type="GO" id="GO:0043161">
    <property type="term" value="P:proteasome-mediated ubiquitin-dependent protein catabolic process"/>
    <property type="evidence" value="ECO:0007669"/>
    <property type="project" value="TreeGrafter"/>
</dbReference>
<name>A0A9W7DML9_9STRA</name>
<gene>
    <name evidence="2" type="ORF">TrRE_jg9065</name>
</gene>
<dbReference type="Pfam" id="PF14555">
    <property type="entry name" value="UBA_4"/>
    <property type="match status" value="1"/>
</dbReference>
<feature type="compositionally biased region" description="Low complexity" evidence="1">
    <location>
        <begin position="61"/>
        <end position="70"/>
    </location>
</feature>
<dbReference type="CDD" id="cd02958">
    <property type="entry name" value="UAS"/>
    <property type="match status" value="1"/>
</dbReference>
<feature type="region of interest" description="Disordered" evidence="1">
    <location>
        <begin position="49"/>
        <end position="98"/>
    </location>
</feature>
<evidence type="ECO:0008006" key="4">
    <source>
        <dbReference type="Google" id="ProtNLM"/>
    </source>
</evidence>
<dbReference type="PANTHER" id="PTHR23322">
    <property type="entry name" value="FAS-ASSOCIATED PROTEIN"/>
    <property type="match status" value="1"/>
</dbReference>
<dbReference type="Gene3D" id="3.40.30.10">
    <property type="entry name" value="Glutaredoxin"/>
    <property type="match status" value="1"/>
</dbReference>
<dbReference type="AlphaFoldDB" id="A0A9W7DML9"/>
<dbReference type="InterPro" id="IPR036249">
    <property type="entry name" value="Thioredoxin-like_sf"/>
</dbReference>
<evidence type="ECO:0000313" key="2">
    <source>
        <dbReference type="EMBL" id="GMH48633.1"/>
    </source>
</evidence>
<dbReference type="SUPFAM" id="SSF52833">
    <property type="entry name" value="Thioredoxin-like"/>
    <property type="match status" value="1"/>
</dbReference>
<organism evidence="2 3">
    <name type="scientific">Triparma retinervis</name>
    <dbReference type="NCBI Taxonomy" id="2557542"/>
    <lineage>
        <taxon>Eukaryota</taxon>
        <taxon>Sar</taxon>
        <taxon>Stramenopiles</taxon>
        <taxon>Ochrophyta</taxon>
        <taxon>Bolidophyceae</taxon>
        <taxon>Parmales</taxon>
        <taxon>Triparmaceae</taxon>
        <taxon>Triparma</taxon>
    </lineage>
</organism>
<sequence length="272" mass="28337">MSDEDGNTTQFMGLTGVSSADVAKTYLEFAGGDVSAAIDMYFNDPTLATDQQAAPAPAPAPSAYGGPSASDDWMSSGPSFNTSSSKPPSSNNGGSSSIDADAALAATLAAQEKSSSGPPSVRAADARKRDVLVDYGGGGYGAMGGGGMGGMVGGGAFFDARQAGTAGNQTWDVDADEMEGSEGAQASKNLSDMFAPPTYLFVGPFQAARQAAKESKRWMLVNIQSDGDFACHALNRDVWKDEMVESLVQSGFIFWQQSDKSEEAKTYIERYQ</sequence>
<feature type="compositionally biased region" description="Low complexity" evidence="1">
    <location>
        <begin position="78"/>
        <end position="98"/>
    </location>
</feature>
<dbReference type="GO" id="GO:0043130">
    <property type="term" value="F:ubiquitin binding"/>
    <property type="evidence" value="ECO:0007669"/>
    <property type="project" value="TreeGrafter"/>
</dbReference>
<dbReference type="InterPro" id="IPR050730">
    <property type="entry name" value="UBX_domain-protein"/>
</dbReference>